<evidence type="ECO:0000256" key="2">
    <source>
        <dbReference type="ARBA" id="ARBA00002147"/>
    </source>
</evidence>
<reference evidence="7 10" key="1">
    <citation type="submission" date="2015-11" db="EMBL/GenBank/DDBJ databases">
        <authorList>
            <person name="Varghese N."/>
        </authorList>
    </citation>
    <scope>NUCLEOTIDE SEQUENCE [LARGE SCALE GENOMIC DNA]</scope>
    <source>
        <strain evidence="7 10">JGI-8</strain>
    </source>
</reference>
<dbReference type="GO" id="GO:0047465">
    <property type="term" value="F:N-acylglucosamine-6-phosphate 2-epimerase activity"/>
    <property type="evidence" value="ECO:0007669"/>
    <property type="project" value="UniProtKB-EC"/>
</dbReference>
<evidence type="ECO:0000313" key="7">
    <source>
        <dbReference type="EMBL" id="CUS91720.1"/>
    </source>
</evidence>
<organism evidence="8 9">
    <name type="scientific">Candidatus Kryptonium thompsonii</name>
    <dbReference type="NCBI Taxonomy" id="1633631"/>
    <lineage>
        <taxon>Bacteria</taxon>
        <taxon>Pseudomonadati</taxon>
        <taxon>Candidatus Kryptoniota</taxon>
        <taxon>Candidatus Kryptonium</taxon>
    </lineage>
</organism>
<comment type="catalytic activity">
    <reaction evidence="1 6">
        <text>an N-acyl-D-glucosamine 6-phosphate = an N-acyl-D-mannosamine 6-phosphate</text>
        <dbReference type="Rhea" id="RHEA:23932"/>
        <dbReference type="ChEBI" id="CHEBI:57599"/>
        <dbReference type="ChEBI" id="CHEBI:57666"/>
        <dbReference type="EC" id="5.1.3.9"/>
    </reaction>
</comment>
<dbReference type="CDD" id="cd04729">
    <property type="entry name" value="NanE"/>
    <property type="match status" value="1"/>
</dbReference>
<keyword evidence="10" id="KW-1185">Reference proteome</keyword>
<dbReference type="PANTHER" id="PTHR36204">
    <property type="entry name" value="N-ACETYLMANNOSAMINE-6-PHOSPHATE 2-EPIMERASE-RELATED"/>
    <property type="match status" value="1"/>
</dbReference>
<dbReference type="RefSeq" id="WP_047134673.1">
    <property type="nucleotide sequence ID" value="NZ_CZVI01000025.1"/>
</dbReference>
<dbReference type="InterPro" id="IPR011060">
    <property type="entry name" value="RibuloseP-bd_barrel"/>
</dbReference>
<accession>A0A0P1MAH2</accession>
<evidence type="ECO:0000256" key="1">
    <source>
        <dbReference type="ARBA" id="ARBA00000056"/>
    </source>
</evidence>
<evidence type="ECO:0000256" key="5">
    <source>
        <dbReference type="ARBA" id="ARBA00023277"/>
    </source>
</evidence>
<gene>
    <name evidence="6" type="primary">nanE</name>
    <name evidence="8" type="ORF">JGI4_00092</name>
    <name evidence="7" type="ORF">JGI8_01581</name>
</gene>
<dbReference type="EMBL" id="FAOP01000001">
    <property type="protein sequence ID" value="CUU00804.1"/>
    <property type="molecule type" value="Genomic_DNA"/>
</dbReference>
<comment type="pathway">
    <text evidence="3 6">Amino-sugar metabolism; N-acetylneuraminate degradation; D-fructose 6-phosphate from N-acetylneuraminate: step 3/5.</text>
</comment>
<dbReference type="UniPathway" id="UPA00629">
    <property type="reaction ID" value="UER00682"/>
</dbReference>
<sequence>MKAEVLDKLKNGIIVSCQPDEFGLFSRTEFIVEFAIAAELGGATGIRTEGLENIKAVKDKVKIPVIGLIKGKYPDGSVLITPDVEAVQKVIESGADIVAIDVTSRDERFKIFEEIRERYKDAILMADVSTYEEGVISAELGADVVATTLAGYTPYTKHSFKKYEPDFDLVYKLASTLKVPIIAEGRIWTVEQAKKMFEIGAHAVVIGSAITRPRLIVQRFVEEIQK</sequence>
<dbReference type="GO" id="GO:0005829">
    <property type="term" value="C:cytosol"/>
    <property type="evidence" value="ECO:0007669"/>
    <property type="project" value="TreeGrafter"/>
</dbReference>
<dbReference type="Pfam" id="PF04131">
    <property type="entry name" value="NanE"/>
    <property type="match status" value="1"/>
</dbReference>
<evidence type="ECO:0000313" key="9">
    <source>
        <dbReference type="Proteomes" id="UP000182011"/>
    </source>
</evidence>
<accession>A0A0S4MPG9</accession>
<accession>A0A0P1LEK9</accession>
<dbReference type="PANTHER" id="PTHR36204:SF1">
    <property type="entry name" value="N-ACETYLMANNOSAMINE-6-PHOSPHATE 2-EPIMERASE-RELATED"/>
    <property type="match status" value="1"/>
</dbReference>
<dbReference type="EC" id="5.1.3.9" evidence="6"/>
<name>A0A0P1MAH2_9BACT</name>
<evidence type="ECO:0000256" key="4">
    <source>
        <dbReference type="ARBA" id="ARBA00023235"/>
    </source>
</evidence>
<dbReference type="SUPFAM" id="SSF51366">
    <property type="entry name" value="Ribulose-phoshate binding barrel"/>
    <property type="match status" value="1"/>
</dbReference>
<dbReference type="GO" id="GO:0019262">
    <property type="term" value="P:N-acetylneuraminate catabolic process"/>
    <property type="evidence" value="ECO:0007669"/>
    <property type="project" value="UniProtKB-UniRule"/>
</dbReference>
<accession>A0A0P1NXI4</accession>
<accession>A0A0P1P7Y3</accession>
<accession>A0A0N7MQQ6</accession>
<evidence type="ECO:0000256" key="3">
    <source>
        <dbReference type="ARBA" id="ARBA00005081"/>
    </source>
</evidence>
<dbReference type="HAMAP" id="MF_01235">
    <property type="entry name" value="ManNAc6P_epimer"/>
    <property type="match status" value="1"/>
</dbReference>
<dbReference type="NCBIfam" id="NF002231">
    <property type="entry name" value="PRK01130.1"/>
    <property type="match status" value="1"/>
</dbReference>
<protein>
    <recommendedName>
        <fullName evidence="6">Putative N-acetylmannosamine-6-phosphate 2-epimerase</fullName>
        <ecNumber evidence="6">5.1.3.9</ecNumber>
    </recommendedName>
    <alternativeName>
        <fullName evidence="6">ManNAc-6-P epimerase</fullName>
    </alternativeName>
</protein>
<accession>A0A0P1LNC0</accession>
<dbReference type="Proteomes" id="UP000182011">
    <property type="component" value="Unassembled WGS sequence"/>
</dbReference>
<keyword evidence="4 6" id="KW-0413">Isomerase</keyword>
<accession>A0A0P1LA36</accession>
<accession>A0A0P1LVP0</accession>
<dbReference type="AlphaFoldDB" id="A0A0P1MAH2"/>
<evidence type="ECO:0000313" key="8">
    <source>
        <dbReference type="EMBL" id="CUU00804.1"/>
    </source>
</evidence>
<dbReference type="EMBL" id="CZVI01000025">
    <property type="protein sequence ID" value="CUS91720.1"/>
    <property type="molecule type" value="Genomic_DNA"/>
</dbReference>
<dbReference type="GO" id="GO:0006053">
    <property type="term" value="P:N-acetylmannosamine catabolic process"/>
    <property type="evidence" value="ECO:0007669"/>
    <property type="project" value="TreeGrafter"/>
</dbReference>
<dbReference type="STRING" id="1633631.GCA_001442925_00092"/>
<comment type="function">
    <text evidence="2 6">Converts N-acetylmannosamine-6-phosphate (ManNAc-6-P) to N-acetylglucosamine-6-phosphate (GlcNAc-6-P).</text>
</comment>
<keyword evidence="5 6" id="KW-0119">Carbohydrate metabolism</keyword>
<dbReference type="GO" id="GO:0005975">
    <property type="term" value="P:carbohydrate metabolic process"/>
    <property type="evidence" value="ECO:0007669"/>
    <property type="project" value="UniProtKB-UniRule"/>
</dbReference>
<accession>A0A0P1P049</accession>
<reference evidence="8 9" key="2">
    <citation type="submission" date="2015-11" db="EMBL/GenBank/DDBJ databases">
        <authorList>
            <person name="Zhang Y."/>
            <person name="Guo Z."/>
        </authorList>
    </citation>
    <scope>NUCLEOTIDE SEQUENCE [LARGE SCALE GENOMIC DNA]</scope>
    <source>
        <strain evidence="8">JGI-4</strain>
    </source>
</reference>
<evidence type="ECO:0000313" key="10">
    <source>
        <dbReference type="Proteomes" id="UP000182200"/>
    </source>
</evidence>
<accession>A0A0P1LU86</accession>
<dbReference type="InterPro" id="IPR013785">
    <property type="entry name" value="Aldolase_TIM"/>
</dbReference>
<dbReference type="Gene3D" id="3.20.20.70">
    <property type="entry name" value="Aldolase class I"/>
    <property type="match status" value="1"/>
</dbReference>
<dbReference type="InterPro" id="IPR007260">
    <property type="entry name" value="NanE"/>
</dbReference>
<evidence type="ECO:0000256" key="6">
    <source>
        <dbReference type="HAMAP-Rule" id="MF_01235"/>
    </source>
</evidence>
<proteinExistence type="inferred from homology"/>
<dbReference type="OrthoDB" id="9781704at2"/>
<dbReference type="Proteomes" id="UP000182200">
    <property type="component" value="Unassembled WGS sequence"/>
</dbReference>
<comment type="similarity">
    <text evidence="6">Belongs to the NanE family.</text>
</comment>